<evidence type="ECO:0000313" key="1">
    <source>
        <dbReference type="EMBL" id="KAJ8002431.1"/>
    </source>
</evidence>
<proteinExistence type="predicted"/>
<comment type="caution">
    <text evidence="1">The sequence shown here is derived from an EMBL/GenBank/DDBJ whole genome shotgun (WGS) entry which is preliminary data.</text>
</comment>
<reference evidence="1" key="1">
    <citation type="submission" date="2021-05" db="EMBL/GenBank/DDBJ databases">
        <authorList>
            <person name="Pan Q."/>
            <person name="Jouanno E."/>
            <person name="Zahm M."/>
            <person name="Klopp C."/>
            <person name="Cabau C."/>
            <person name="Louis A."/>
            <person name="Berthelot C."/>
            <person name="Parey E."/>
            <person name="Roest Crollius H."/>
            <person name="Montfort J."/>
            <person name="Robinson-Rechavi M."/>
            <person name="Bouchez O."/>
            <person name="Lampietro C."/>
            <person name="Lopez Roques C."/>
            <person name="Donnadieu C."/>
            <person name="Postlethwait J."/>
            <person name="Bobe J."/>
            <person name="Dillon D."/>
            <person name="Chandos A."/>
            <person name="von Hippel F."/>
            <person name="Guiguen Y."/>
        </authorList>
    </citation>
    <scope>NUCLEOTIDE SEQUENCE</scope>
    <source>
        <strain evidence="1">YG-Jan2019</strain>
    </source>
</reference>
<name>A0ACC2GFH0_DALPE</name>
<accession>A0ACC2GFH0</accession>
<evidence type="ECO:0000313" key="2">
    <source>
        <dbReference type="Proteomes" id="UP001157502"/>
    </source>
</evidence>
<organism evidence="1 2">
    <name type="scientific">Dallia pectoralis</name>
    <name type="common">Alaska blackfish</name>
    <dbReference type="NCBI Taxonomy" id="75939"/>
    <lineage>
        <taxon>Eukaryota</taxon>
        <taxon>Metazoa</taxon>
        <taxon>Chordata</taxon>
        <taxon>Craniata</taxon>
        <taxon>Vertebrata</taxon>
        <taxon>Euteleostomi</taxon>
        <taxon>Actinopterygii</taxon>
        <taxon>Neopterygii</taxon>
        <taxon>Teleostei</taxon>
        <taxon>Protacanthopterygii</taxon>
        <taxon>Esociformes</taxon>
        <taxon>Umbridae</taxon>
        <taxon>Dallia</taxon>
    </lineage>
</organism>
<dbReference type="EMBL" id="CM055740">
    <property type="protein sequence ID" value="KAJ8002431.1"/>
    <property type="molecule type" value="Genomic_DNA"/>
</dbReference>
<dbReference type="Proteomes" id="UP001157502">
    <property type="component" value="Chromosome 13"/>
</dbReference>
<protein>
    <submittedName>
        <fullName evidence="1">Uncharacterized protein</fullName>
    </submittedName>
</protein>
<gene>
    <name evidence="1" type="ORF">DPEC_G00158830</name>
</gene>
<keyword evidence="2" id="KW-1185">Reference proteome</keyword>
<sequence>MQIFVPLLLSLGTQFNGLYGAKWAYTGPHGENHWSMHYPFCGGSFQSPIDIQTQLLNFDPSLRPIELQNYNLSATEQLILGNNGHSVVLSLPRRMYISSLSQRYTAAQLHLHWGSSHLPSGSEHIINGHRFAAEIHLVHFNSDRYPNISMAADKSDGLAVLGVLIEIGEFNPVVDQFLKYIKGIKYRDQKVQVPGFNIRGLFPGRLDEYYRYDGSLTTPPCYPSVLWTVFKNPVTISLQQFRTLATAIYSSHQQELVPVPMNSNFRRAQYPDSRLVLCSFKRGLHGVTATSPLQKRHLINQLLVGDLADLADQDELHQLLPKISTAPDQWSNLKAQQSYSRTKSKHHQNNWSQNQNSMLQQWLKPNKLPSGGAADSRQFPFVRKNQRNRVPLWKSGFNQEDMLCYLCLEQKVSDHLTRGRSDQPADTLVQALRDTLFPELNLRSYMDSKSHLALPTMRQLIRGRPDTDEVNELDHALIKSLGGAGDGAKKHQPNIQSNVSPGVGHAVLPRKPNQRIPWLQPMEWED</sequence>